<dbReference type="AlphaFoldDB" id="A0A1J5MT29"/>
<keyword evidence="3" id="KW-0813">Transport</keyword>
<dbReference type="GO" id="GO:0015424">
    <property type="term" value="F:ABC-type amino acid transporter activity"/>
    <property type="evidence" value="ECO:0007669"/>
    <property type="project" value="InterPro"/>
</dbReference>
<dbReference type="Proteomes" id="UP000181901">
    <property type="component" value="Unassembled WGS sequence"/>
</dbReference>
<comment type="caution">
    <text evidence="9">The sequence shown here is derived from an EMBL/GenBank/DDBJ whole genome shotgun (WGS) entry which is preliminary data.</text>
</comment>
<dbReference type="InterPro" id="IPR050086">
    <property type="entry name" value="MetN_ABC_transporter-like"/>
</dbReference>
<gene>
    <name evidence="9" type="primary">glnQ_2</name>
    <name evidence="9" type="ORF">BerOc1_00939</name>
</gene>
<evidence type="ECO:0000256" key="5">
    <source>
        <dbReference type="ARBA" id="ARBA00022741"/>
    </source>
</evidence>
<dbReference type="SMART" id="SM00382">
    <property type="entry name" value="AAA"/>
    <property type="match status" value="1"/>
</dbReference>
<keyword evidence="5" id="KW-0547">Nucleotide-binding</keyword>
<dbReference type="Gene3D" id="3.40.50.300">
    <property type="entry name" value="P-loop containing nucleotide triphosphate hydrolases"/>
    <property type="match status" value="1"/>
</dbReference>
<dbReference type="GO" id="GO:0005524">
    <property type="term" value="F:ATP binding"/>
    <property type="evidence" value="ECO:0007669"/>
    <property type="project" value="UniProtKB-KW"/>
</dbReference>
<proteinExistence type="inferred from homology"/>
<dbReference type="InterPro" id="IPR017871">
    <property type="entry name" value="ABC_transporter-like_CS"/>
</dbReference>
<evidence type="ECO:0000256" key="3">
    <source>
        <dbReference type="ARBA" id="ARBA00022448"/>
    </source>
</evidence>
<dbReference type="FunFam" id="3.40.50.300:FF:000020">
    <property type="entry name" value="Amino acid ABC transporter ATP-binding component"/>
    <property type="match status" value="1"/>
</dbReference>
<dbReference type="Pfam" id="PF00005">
    <property type="entry name" value="ABC_tran"/>
    <property type="match status" value="1"/>
</dbReference>
<evidence type="ECO:0000256" key="7">
    <source>
        <dbReference type="ARBA" id="ARBA00023136"/>
    </source>
</evidence>
<dbReference type="InterPro" id="IPR003439">
    <property type="entry name" value="ABC_transporter-like_ATP-bd"/>
</dbReference>
<dbReference type="GO" id="GO:0016887">
    <property type="term" value="F:ATP hydrolysis activity"/>
    <property type="evidence" value="ECO:0007669"/>
    <property type="project" value="InterPro"/>
</dbReference>
<keyword evidence="6 9" id="KW-0067">ATP-binding</keyword>
<evidence type="ECO:0000259" key="8">
    <source>
        <dbReference type="PROSITE" id="PS50893"/>
    </source>
</evidence>
<dbReference type="PANTHER" id="PTHR43166:SF35">
    <property type="entry name" value="L-CYSTINE IMPORT ATP-BINDING PROTEIN TCYN"/>
    <property type="match status" value="1"/>
</dbReference>
<feature type="domain" description="ABC transporter" evidence="8">
    <location>
        <begin position="9"/>
        <end position="253"/>
    </location>
</feature>
<dbReference type="PROSITE" id="PS50893">
    <property type="entry name" value="ABC_TRANSPORTER_2"/>
    <property type="match status" value="1"/>
</dbReference>
<sequence>MPVSDNTAVSLINLWKSFGEHTVLKGVDLTVKNGQVVCLIGGSGSGKSTMLRCINGLESFDDGKIAIAGQMFSATGQEKIAHHNLDSARQSALKKICMVFQQFNLWPHMTVLKNVMAPLQLVRKMGRKEAEARALVVLDKVGMADKKDMYPGSLSGGQQQRVAIARSLGMDPSIMLFDEPTSALDPELVGEVLSVMRELAKEGMTMVVVTHEMGFASQVADKVVFLADGQIEESGAPDQLFSQPKSDKLAAFLKTWSERNGTLN</sequence>
<evidence type="ECO:0000256" key="1">
    <source>
        <dbReference type="ARBA" id="ARBA00004202"/>
    </source>
</evidence>
<evidence type="ECO:0000313" key="9">
    <source>
        <dbReference type="EMBL" id="OIQ49020.1"/>
    </source>
</evidence>
<comment type="subcellular location">
    <subcellularLocation>
        <location evidence="1">Cell membrane</location>
        <topology evidence="1">Peripheral membrane protein</topology>
    </subcellularLocation>
</comment>
<reference evidence="9 10" key="1">
    <citation type="submission" date="2015-09" db="EMBL/GenBank/DDBJ databases">
        <title>Genome of Desulfovibrio dechloracetivorans BerOc1, a mercury methylating strain isolated from highly hydrocarbons and metals contaminated coastal sediments.</title>
        <authorList>
            <person name="Goni Urriza M."/>
            <person name="Gassie C."/>
            <person name="Bouchez O."/>
            <person name="Klopp C."/>
            <person name="Ranchou-Peyruse A."/>
            <person name="Remy G."/>
        </authorList>
    </citation>
    <scope>NUCLEOTIDE SEQUENCE [LARGE SCALE GENOMIC DNA]</scope>
    <source>
        <strain evidence="9 10">BerOc1</strain>
    </source>
</reference>
<dbReference type="CDD" id="cd03262">
    <property type="entry name" value="ABC_HisP_GlnQ"/>
    <property type="match status" value="1"/>
</dbReference>
<evidence type="ECO:0000256" key="2">
    <source>
        <dbReference type="ARBA" id="ARBA00005417"/>
    </source>
</evidence>
<dbReference type="EMBL" id="LKAQ01000004">
    <property type="protein sequence ID" value="OIQ49020.1"/>
    <property type="molecule type" value="Genomic_DNA"/>
</dbReference>
<dbReference type="PIRSF" id="PIRSF039085">
    <property type="entry name" value="ABC_ATPase_HisP"/>
    <property type="match status" value="1"/>
</dbReference>
<accession>A0A1J5MT29</accession>
<dbReference type="InterPro" id="IPR030679">
    <property type="entry name" value="ABC_ATPase_HisP-typ"/>
</dbReference>
<keyword evidence="7" id="KW-0472">Membrane</keyword>
<evidence type="ECO:0000256" key="4">
    <source>
        <dbReference type="ARBA" id="ARBA00022475"/>
    </source>
</evidence>
<name>A0A1J5MT29_9BACT</name>
<keyword evidence="4" id="KW-1003">Cell membrane</keyword>
<organism evidence="9 10">
    <name type="scientific">Pseudodesulfovibrio hydrargyri</name>
    <dbReference type="NCBI Taxonomy" id="2125990"/>
    <lineage>
        <taxon>Bacteria</taxon>
        <taxon>Pseudomonadati</taxon>
        <taxon>Thermodesulfobacteriota</taxon>
        <taxon>Desulfovibrionia</taxon>
        <taxon>Desulfovibrionales</taxon>
        <taxon>Desulfovibrionaceae</taxon>
    </lineage>
</organism>
<comment type="similarity">
    <text evidence="2">Belongs to the ABC transporter superfamily.</text>
</comment>
<dbReference type="SUPFAM" id="SSF52540">
    <property type="entry name" value="P-loop containing nucleoside triphosphate hydrolases"/>
    <property type="match status" value="1"/>
</dbReference>
<dbReference type="OrthoDB" id="9809450at2"/>
<dbReference type="GO" id="GO:0005886">
    <property type="term" value="C:plasma membrane"/>
    <property type="evidence" value="ECO:0007669"/>
    <property type="project" value="UniProtKB-SubCell"/>
</dbReference>
<dbReference type="PROSITE" id="PS00211">
    <property type="entry name" value="ABC_TRANSPORTER_1"/>
    <property type="match status" value="1"/>
</dbReference>
<dbReference type="InterPro" id="IPR027417">
    <property type="entry name" value="P-loop_NTPase"/>
</dbReference>
<protein>
    <submittedName>
        <fullName evidence="9">Glutamine transport ATP-binding protein GlnQ</fullName>
    </submittedName>
</protein>
<dbReference type="RefSeq" id="WP_071544575.1">
    <property type="nucleotide sequence ID" value="NZ_LKAQ01000004.1"/>
</dbReference>
<dbReference type="PANTHER" id="PTHR43166">
    <property type="entry name" value="AMINO ACID IMPORT ATP-BINDING PROTEIN"/>
    <property type="match status" value="1"/>
</dbReference>
<dbReference type="InterPro" id="IPR003593">
    <property type="entry name" value="AAA+_ATPase"/>
</dbReference>
<evidence type="ECO:0000313" key="10">
    <source>
        <dbReference type="Proteomes" id="UP000181901"/>
    </source>
</evidence>
<evidence type="ECO:0000256" key="6">
    <source>
        <dbReference type="ARBA" id="ARBA00022840"/>
    </source>
</evidence>
<keyword evidence="10" id="KW-1185">Reference proteome</keyword>